<keyword evidence="3" id="KW-1003">Cell membrane</keyword>
<dbReference type="AlphaFoldDB" id="A0A0U3CZ39"/>
<dbReference type="Proteomes" id="UP000060699">
    <property type="component" value="Chromosome"/>
</dbReference>
<dbReference type="KEGG" id="rdp:RD2015_2157"/>
<evidence type="ECO:0000256" key="3">
    <source>
        <dbReference type="ARBA" id="ARBA00022475"/>
    </source>
</evidence>
<reference evidence="7 8" key="1">
    <citation type="submission" date="2015-12" db="EMBL/GenBank/DDBJ databases">
        <title>Complete genome of Roseateles depolymerans KCTC 42856.</title>
        <authorList>
            <person name="Kim K.M."/>
        </authorList>
    </citation>
    <scope>NUCLEOTIDE SEQUENCE [LARGE SCALE GENOMIC DNA]</scope>
    <source>
        <strain evidence="7 8">KCTC 42856</strain>
    </source>
</reference>
<evidence type="ECO:0000256" key="6">
    <source>
        <dbReference type="ARBA" id="ARBA00023136"/>
    </source>
</evidence>
<organism evidence="7 8">
    <name type="scientific">Roseateles depolymerans</name>
    <dbReference type="NCBI Taxonomy" id="76731"/>
    <lineage>
        <taxon>Bacteria</taxon>
        <taxon>Pseudomonadati</taxon>
        <taxon>Pseudomonadota</taxon>
        <taxon>Betaproteobacteria</taxon>
        <taxon>Burkholderiales</taxon>
        <taxon>Sphaerotilaceae</taxon>
        <taxon>Roseateles</taxon>
    </lineage>
</organism>
<evidence type="ECO:0000256" key="1">
    <source>
        <dbReference type="ARBA" id="ARBA00004651"/>
    </source>
</evidence>
<dbReference type="Pfam" id="PF01757">
    <property type="entry name" value="Acyl_transf_3"/>
    <property type="match status" value="1"/>
</dbReference>
<keyword evidence="6" id="KW-0472">Membrane</keyword>
<comment type="similarity">
    <text evidence="2">Belongs to the acyltransferase 3 family.</text>
</comment>
<keyword evidence="8" id="KW-1185">Reference proteome</keyword>
<keyword evidence="5" id="KW-1133">Transmembrane helix</keyword>
<dbReference type="GO" id="GO:0005886">
    <property type="term" value="C:plasma membrane"/>
    <property type="evidence" value="ECO:0007669"/>
    <property type="project" value="UniProtKB-SubCell"/>
</dbReference>
<keyword evidence="7" id="KW-0808">Transferase</keyword>
<dbReference type="GO" id="GO:0009246">
    <property type="term" value="P:enterobacterial common antigen biosynthetic process"/>
    <property type="evidence" value="ECO:0007669"/>
    <property type="project" value="TreeGrafter"/>
</dbReference>
<evidence type="ECO:0000256" key="4">
    <source>
        <dbReference type="ARBA" id="ARBA00022692"/>
    </source>
</evidence>
<dbReference type="STRING" id="76731.RD2015_2157"/>
<sequence>MSSGLSINTLRGVACLLLVGYHVIGDSSSSGLRLPDEHLASQLNDWLALVRMPLFSFLSGIVYARRPLTGAITPFAIGKTRRLLLPMLIVGTGFALLQNLTDGTNNEGDYNWWLLHTVPVAHYWFLEALFILFIATAVLERLGWLSTPRSFWTIWLLAAALHCWGRLPVYFGLNGAAYLAPFFLLGVAAQRFGLHLAGPRWTPALLLSVIGGLILLWALIDAPTDNQPGLQRLVVSVCLCLLLLRLQPESRWLAWVGTWSFGIYLFHPVFTAGARMLLKSVQVQEVGVLLTAGLLAGLAGSIALTAMLRRMPYGHWALGEKPSRRPTTRTDAAAAAP</sequence>
<dbReference type="EMBL" id="CP013729">
    <property type="protein sequence ID" value="ALV06630.1"/>
    <property type="molecule type" value="Genomic_DNA"/>
</dbReference>
<accession>A0A0U3CZ39</accession>
<dbReference type="RefSeq" id="WP_058934877.1">
    <property type="nucleotide sequence ID" value="NZ_CP013729.1"/>
</dbReference>
<evidence type="ECO:0000256" key="2">
    <source>
        <dbReference type="ARBA" id="ARBA00007400"/>
    </source>
</evidence>
<evidence type="ECO:0000313" key="7">
    <source>
        <dbReference type="EMBL" id="ALV06630.1"/>
    </source>
</evidence>
<comment type="subcellular location">
    <subcellularLocation>
        <location evidence="1">Cell membrane</location>
        <topology evidence="1">Multi-pass membrane protein</topology>
    </subcellularLocation>
</comment>
<keyword evidence="4" id="KW-0812">Transmembrane</keyword>
<protein>
    <submittedName>
        <fullName evidence="7">Acetyltransferase, fucose-4-O-acetylase</fullName>
    </submittedName>
</protein>
<evidence type="ECO:0000313" key="8">
    <source>
        <dbReference type="Proteomes" id="UP000060699"/>
    </source>
</evidence>
<dbReference type="PANTHER" id="PTHR40074">
    <property type="entry name" value="O-ACETYLTRANSFERASE WECH"/>
    <property type="match status" value="1"/>
</dbReference>
<dbReference type="InterPro" id="IPR002656">
    <property type="entry name" value="Acyl_transf_3_dom"/>
</dbReference>
<dbReference type="GO" id="GO:0016413">
    <property type="term" value="F:O-acetyltransferase activity"/>
    <property type="evidence" value="ECO:0007669"/>
    <property type="project" value="TreeGrafter"/>
</dbReference>
<name>A0A0U3CZ39_9BURK</name>
<gene>
    <name evidence="7" type="ORF">RD2015_2157</name>
</gene>
<proteinExistence type="inferred from homology"/>
<dbReference type="OrthoDB" id="8678265at2"/>
<dbReference type="PANTHER" id="PTHR40074:SF2">
    <property type="entry name" value="O-ACETYLTRANSFERASE WECH"/>
    <property type="match status" value="1"/>
</dbReference>
<evidence type="ECO:0000256" key="5">
    <source>
        <dbReference type="ARBA" id="ARBA00022989"/>
    </source>
</evidence>